<proteinExistence type="predicted"/>
<dbReference type="EMBL" id="LT670817">
    <property type="protein sequence ID" value="SHH11446.1"/>
    <property type="molecule type" value="Genomic_DNA"/>
</dbReference>
<dbReference type="InterPro" id="IPR042054">
    <property type="entry name" value="YegD-like"/>
</dbReference>
<evidence type="ECO:0000313" key="3">
    <source>
        <dbReference type="EMBL" id="SHH11446.1"/>
    </source>
</evidence>
<dbReference type="CDD" id="cd10231">
    <property type="entry name" value="ASKHA_NBD_HSP70_YegD-like"/>
    <property type="match status" value="1"/>
</dbReference>
<sequence>MSNCGLDFGTSNTTLGTIVGNVPVLAVLETGHTTIPSAIFYEVDGAVVIGRKAIEAYVDGAPGRLMRSLKSVLGTALIDETTKLGRERTSFRDVIAYYLGAVKRRAEQATGRELCNLVHGRPVHFVDNDPAADRKAEQTLRGIAQDIGFADVTFQFEPIAAALDYERQIACEEIALIADIGGGTSDFSIVRLSPERHSQIDRRADILANDGVRVGGTDFDRQLSLGAVMPLLGYRSAMKRAGLDVPSGYFHDLATWANINRMYEQKVMSEVRQVRQEVRQPELLDRLVRVLQEQRGHTLAMEIEEAKIALSDARRANIPLGWIQPDLDVDITRTELVSHTRQLAARIGARIKICLEQAQLDAGEIDAVFLTGGSVQLPHVRKAITAMVPSARTVDGDTFGAVGKGLTIEAERRYGPAA</sequence>
<protein>
    <submittedName>
        <fullName evidence="3">Hypothetical chaperone protein</fullName>
    </submittedName>
</protein>
<evidence type="ECO:0000256" key="1">
    <source>
        <dbReference type="ARBA" id="ARBA00022741"/>
    </source>
</evidence>
<dbReference type="GO" id="GO:0005524">
    <property type="term" value="F:ATP binding"/>
    <property type="evidence" value="ECO:0007669"/>
    <property type="project" value="UniProtKB-KW"/>
</dbReference>
<keyword evidence="2" id="KW-0067">ATP-binding</keyword>
<keyword evidence="1" id="KW-0547">Nucleotide-binding</keyword>
<dbReference type="Pfam" id="PF00012">
    <property type="entry name" value="HSP70"/>
    <property type="match status" value="2"/>
</dbReference>
<dbReference type="OrthoDB" id="9807934at2"/>
<name>A0A1M5QC62_9BRAD</name>
<accession>A0A1M5QC62</accession>
<dbReference type="InterPro" id="IPR043129">
    <property type="entry name" value="ATPase_NBD"/>
</dbReference>
<dbReference type="SUPFAM" id="SSF53067">
    <property type="entry name" value="Actin-like ATPase domain"/>
    <property type="match status" value="2"/>
</dbReference>
<dbReference type="InterPro" id="IPR013126">
    <property type="entry name" value="Hsp_70_fam"/>
</dbReference>
<reference evidence="3 4" key="1">
    <citation type="submission" date="2016-11" db="EMBL/GenBank/DDBJ databases">
        <authorList>
            <person name="Jaros S."/>
            <person name="Januszkiewicz K."/>
            <person name="Wedrychowicz H."/>
        </authorList>
    </citation>
    <scope>NUCLEOTIDE SEQUENCE [LARGE SCALE GENOMIC DNA]</scope>
    <source>
        <strain evidence="3 4">GAS138</strain>
    </source>
</reference>
<dbReference type="RefSeq" id="WP_079602679.1">
    <property type="nucleotide sequence ID" value="NZ_LT670817.1"/>
</dbReference>
<dbReference type="Proteomes" id="UP000189796">
    <property type="component" value="Chromosome I"/>
</dbReference>
<evidence type="ECO:0000256" key="2">
    <source>
        <dbReference type="ARBA" id="ARBA00022840"/>
    </source>
</evidence>
<gene>
    <name evidence="3" type="ORF">SAMN05443248_3731</name>
</gene>
<dbReference type="GO" id="GO:0140662">
    <property type="term" value="F:ATP-dependent protein folding chaperone"/>
    <property type="evidence" value="ECO:0007669"/>
    <property type="project" value="InterPro"/>
</dbReference>
<evidence type="ECO:0000313" key="4">
    <source>
        <dbReference type="Proteomes" id="UP000189796"/>
    </source>
</evidence>
<dbReference type="AlphaFoldDB" id="A0A1M5QC62"/>
<organism evidence="3 4">
    <name type="scientific">Bradyrhizobium erythrophlei</name>
    <dbReference type="NCBI Taxonomy" id="1437360"/>
    <lineage>
        <taxon>Bacteria</taxon>
        <taxon>Pseudomonadati</taxon>
        <taxon>Pseudomonadota</taxon>
        <taxon>Alphaproteobacteria</taxon>
        <taxon>Hyphomicrobiales</taxon>
        <taxon>Nitrobacteraceae</taxon>
        <taxon>Bradyrhizobium</taxon>
    </lineage>
</organism>
<dbReference type="PANTHER" id="PTHR19375">
    <property type="entry name" value="HEAT SHOCK PROTEIN 70KDA"/>
    <property type="match status" value="1"/>
</dbReference>
<dbReference type="Gene3D" id="3.30.420.40">
    <property type="match status" value="2"/>
</dbReference>